<proteinExistence type="predicted"/>
<organism evidence="2 3">
    <name type="scientific">Discostella pseudostelligera</name>
    <dbReference type="NCBI Taxonomy" id="259834"/>
    <lineage>
        <taxon>Eukaryota</taxon>
        <taxon>Sar</taxon>
        <taxon>Stramenopiles</taxon>
        <taxon>Ochrophyta</taxon>
        <taxon>Bacillariophyta</taxon>
        <taxon>Coscinodiscophyceae</taxon>
        <taxon>Thalassiosirophycidae</taxon>
        <taxon>Stephanodiscales</taxon>
        <taxon>Stephanodiscaceae</taxon>
        <taxon>Discostella</taxon>
    </lineage>
</organism>
<reference evidence="2 3" key="1">
    <citation type="submission" date="2024-10" db="EMBL/GenBank/DDBJ databases">
        <title>Updated reference genomes for cyclostephanoid diatoms.</title>
        <authorList>
            <person name="Roberts W.R."/>
            <person name="Alverson A.J."/>
        </authorList>
    </citation>
    <scope>NUCLEOTIDE SEQUENCE [LARGE SCALE GENOMIC DNA]</scope>
    <source>
        <strain evidence="2 3">AJA232-27</strain>
    </source>
</reference>
<evidence type="ECO:0000313" key="3">
    <source>
        <dbReference type="Proteomes" id="UP001530293"/>
    </source>
</evidence>
<feature type="chain" id="PRO_5044768525" description="Sulfotransferase" evidence="1">
    <location>
        <begin position="24"/>
        <end position="428"/>
    </location>
</feature>
<protein>
    <recommendedName>
        <fullName evidence="4">Sulfotransferase</fullName>
    </recommendedName>
</protein>
<dbReference type="AlphaFoldDB" id="A0ABD3M7T9"/>
<sequence length="428" mass="49377">MRRIHLTFPLVLVWCTLVPMLLLQQYQKNSVLDTEAQVLVALRQKDRRVRRDLRQQQRQGNGDDPLFPSHSSTLFIYIANTYSSKTSATPLLEWSEVQWKDLIEGWNQETTFTNLLQMSTMILHNDGGDTLPSASTTSTSPQVVEDVMRTKMILHCLPKTASTTLRAACNIHLRKQCLDYPIQQDPYGYRNITEFHHAIKECSNIHHFCIQGGSANMDIINYNDENGDSGNIQQLHSDSREPYHFIHMIPFRNFHEWVESAIKQIYSIDGSCNQVDKILDHCLGYRELYFELYSKSVLSLLASMIFHSNEQQHTSGNASMDKHQLVLYNYKDTESIISQVSDYFHLPPLPRTNLRMKDHTSKSGTCHDSDAMAVKFHNCHGEALMSFNYSSTLENEKKRRRQNSRKMGKILQFMNEFKSQDDAEASGD</sequence>
<feature type="signal peptide" evidence="1">
    <location>
        <begin position="1"/>
        <end position="23"/>
    </location>
</feature>
<accession>A0ABD3M7T9</accession>
<keyword evidence="3" id="KW-1185">Reference proteome</keyword>
<name>A0ABD3M7T9_9STRA</name>
<evidence type="ECO:0000313" key="2">
    <source>
        <dbReference type="EMBL" id="KAL3760104.1"/>
    </source>
</evidence>
<evidence type="ECO:0008006" key="4">
    <source>
        <dbReference type="Google" id="ProtNLM"/>
    </source>
</evidence>
<dbReference type="Proteomes" id="UP001530293">
    <property type="component" value="Unassembled WGS sequence"/>
</dbReference>
<dbReference type="EMBL" id="JALLBG020000192">
    <property type="protein sequence ID" value="KAL3760104.1"/>
    <property type="molecule type" value="Genomic_DNA"/>
</dbReference>
<evidence type="ECO:0000256" key="1">
    <source>
        <dbReference type="SAM" id="SignalP"/>
    </source>
</evidence>
<comment type="caution">
    <text evidence="2">The sequence shown here is derived from an EMBL/GenBank/DDBJ whole genome shotgun (WGS) entry which is preliminary data.</text>
</comment>
<gene>
    <name evidence="2" type="ORF">ACHAWU_002175</name>
</gene>
<keyword evidence="1" id="KW-0732">Signal</keyword>